<dbReference type="AlphaFoldDB" id="A0AA39UMZ1"/>
<dbReference type="InterPro" id="IPR056884">
    <property type="entry name" value="NPHP3-like_N"/>
</dbReference>
<dbReference type="Pfam" id="PF24883">
    <property type="entry name" value="NPHP3_N"/>
    <property type="match status" value="1"/>
</dbReference>
<feature type="domain" description="Nephrocystin 3-like N-terminal" evidence="2">
    <location>
        <begin position="199"/>
        <end position="326"/>
    </location>
</feature>
<accession>A0AA39UMZ1</accession>
<dbReference type="InterPro" id="IPR027417">
    <property type="entry name" value="P-loop_NTPase"/>
</dbReference>
<keyword evidence="4" id="KW-1185">Reference proteome</keyword>
<organism evidence="3 4">
    <name type="scientific">Armillaria luteobubalina</name>
    <dbReference type="NCBI Taxonomy" id="153913"/>
    <lineage>
        <taxon>Eukaryota</taxon>
        <taxon>Fungi</taxon>
        <taxon>Dikarya</taxon>
        <taxon>Basidiomycota</taxon>
        <taxon>Agaricomycotina</taxon>
        <taxon>Agaricomycetes</taxon>
        <taxon>Agaricomycetidae</taxon>
        <taxon>Agaricales</taxon>
        <taxon>Marasmiineae</taxon>
        <taxon>Physalacriaceae</taxon>
        <taxon>Armillaria</taxon>
    </lineage>
</organism>
<dbReference type="PANTHER" id="PTHR10039">
    <property type="entry name" value="AMELOGENIN"/>
    <property type="match status" value="1"/>
</dbReference>
<dbReference type="PANTHER" id="PTHR10039:SF15">
    <property type="entry name" value="NACHT DOMAIN-CONTAINING PROTEIN"/>
    <property type="match status" value="1"/>
</dbReference>
<name>A0AA39UMZ1_9AGAR</name>
<protein>
    <recommendedName>
        <fullName evidence="2">Nephrocystin 3-like N-terminal domain-containing protein</fullName>
    </recommendedName>
</protein>
<evidence type="ECO:0000256" key="1">
    <source>
        <dbReference type="ARBA" id="ARBA00022737"/>
    </source>
</evidence>
<comment type="caution">
    <text evidence="3">The sequence shown here is derived from an EMBL/GenBank/DDBJ whole genome shotgun (WGS) entry which is preliminary data.</text>
</comment>
<reference evidence="3" key="1">
    <citation type="submission" date="2023-06" db="EMBL/GenBank/DDBJ databases">
        <authorList>
            <consortium name="Lawrence Berkeley National Laboratory"/>
            <person name="Ahrendt S."/>
            <person name="Sahu N."/>
            <person name="Indic B."/>
            <person name="Wong-Bajracharya J."/>
            <person name="Merenyi Z."/>
            <person name="Ke H.-M."/>
            <person name="Monk M."/>
            <person name="Kocsube S."/>
            <person name="Drula E."/>
            <person name="Lipzen A."/>
            <person name="Balint B."/>
            <person name="Henrissat B."/>
            <person name="Andreopoulos B."/>
            <person name="Martin F.M."/>
            <person name="Harder C.B."/>
            <person name="Rigling D."/>
            <person name="Ford K.L."/>
            <person name="Foster G.D."/>
            <person name="Pangilinan J."/>
            <person name="Papanicolaou A."/>
            <person name="Barry K."/>
            <person name="LaButti K."/>
            <person name="Viragh M."/>
            <person name="Koriabine M."/>
            <person name="Yan M."/>
            <person name="Riley R."/>
            <person name="Champramary S."/>
            <person name="Plett K.L."/>
            <person name="Tsai I.J."/>
            <person name="Slot J."/>
            <person name="Sipos G."/>
            <person name="Plett J."/>
            <person name="Nagy L.G."/>
            <person name="Grigoriev I.V."/>
        </authorList>
    </citation>
    <scope>NUCLEOTIDE SEQUENCE</scope>
    <source>
        <strain evidence="3">HWK02</strain>
    </source>
</reference>
<proteinExistence type="predicted"/>
<evidence type="ECO:0000313" key="4">
    <source>
        <dbReference type="Proteomes" id="UP001175228"/>
    </source>
</evidence>
<keyword evidence="1" id="KW-0677">Repeat</keyword>
<evidence type="ECO:0000313" key="3">
    <source>
        <dbReference type="EMBL" id="KAK0485415.1"/>
    </source>
</evidence>
<evidence type="ECO:0000259" key="2">
    <source>
        <dbReference type="Pfam" id="PF24883"/>
    </source>
</evidence>
<sequence>MALVLGIASSITALIQNTVTVINYLKDVKNAPKERDELLRELQYLEICLTALKKTTQLSTKNDPWLVTLQQLHDGSKALLTLLEGLKMRLEPESSRSKGSLQRMFWTITRESVKDDLSKIEHFKTLITIALQHDHLMLSREIQKTLGNIKDNVDVILENTDVTRQHQIDGKAKKVAKWLTDLDYNAIQHDKLQQHAKHTGEWFFQSSKFQEWVNAGVGKTILASTTVNHLCMQFKQDEALVFCIFFDYCATDQTTTTIIRSLLKQLIQTDIGLTNHWQIEAFYNKWSRDGMPLPCLEDLTSLLSVELRLYDHVYIILDALDELNDDGCREGILDPLKAFGML</sequence>
<dbReference type="EMBL" id="JAUEPU010000051">
    <property type="protein sequence ID" value="KAK0485415.1"/>
    <property type="molecule type" value="Genomic_DNA"/>
</dbReference>
<dbReference type="Proteomes" id="UP001175228">
    <property type="component" value="Unassembled WGS sequence"/>
</dbReference>
<dbReference type="Gene3D" id="3.40.50.300">
    <property type="entry name" value="P-loop containing nucleotide triphosphate hydrolases"/>
    <property type="match status" value="1"/>
</dbReference>
<gene>
    <name evidence="3" type="ORF">EDD18DRAFT_1335921</name>
</gene>